<evidence type="ECO:0000313" key="2">
    <source>
        <dbReference type="Proteomes" id="UP000010808"/>
    </source>
</evidence>
<keyword evidence="2" id="KW-1185">Reference proteome</keyword>
<gene>
    <name evidence="1" type="ORF">DESAM_20291</name>
</gene>
<sequence length="63" mass="7274">MAERGIDPNGNRRLEKNFCGTSQKRISRLTTHALDFSQRSKKADFDLFFSCSELYKKSSTQRA</sequence>
<accession>L0R8N0</accession>
<dbReference type="EMBL" id="FO203522">
    <property type="protein sequence ID" value="CCO22582.1"/>
    <property type="molecule type" value="Genomic_DNA"/>
</dbReference>
<evidence type="ECO:0000313" key="1">
    <source>
        <dbReference type="EMBL" id="CCO22582.1"/>
    </source>
</evidence>
<dbReference type="Proteomes" id="UP000010808">
    <property type="component" value="Chromosome"/>
</dbReference>
<protein>
    <submittedName>
        <fullName evidence="1">Uncharacterized protein</fullName>
    </submittedName>
</protein>
<organism evidence="1 2">
    <name type="scientific">Maridesulfovibrio hydrothermalis AM13 = DSM 14728</name>
    <dbReference type="NCBI Taxonomy" id="1121451"/>
    <lineage>
        <taxon>Bacteria</taxon>
        <taxon>Pseudomonadati</taxon>
        <taxon>Thermodesulfobacteriota</taxon>
        <taxon>Desulfovibrionia</taxon>
        <taxon>Desulfovibrionales</taxon>
        <taxon>Desulfovibrionaceae</taxon>
        <taxon>Maridesulfovibrio</taxon>
    </lineage>
</organism>
<name>L0R8N0_9BACT</name>
<dbReference type="HOGENOM" id="CLU_2878505_0_0_7"/>
<dbReference type="AlphaFoldDB" id="L0R8N0"/>
<dbReference type="STRING" id="1121451.DESAM_20291"/>
<proteinExistence type="predicted"/>
<dbReference type="KEGG" id="dhy:DESAM_20291"/>
<reference evidence="1 2" key="1">
    <citation type="submission" date="2012-10" db="EMBL/GenBank/DDBJ databases">
        <authorList>
            <person name="Genoscope - CEA"/>
        </authorList>
    </citation>
    <scope>NUCLEOTIDE SEQUENCE [LARGE SCALE GENOMIC DNA]</scope>
    <source>
        <strain evidence="2">AM13 / DSM 14728</strain>
    </source>
</reference>